<dbReference type="GO" id="GO:0043386">
    <property type="term" value="P:mycotoxin biosynthetic process"/>
    <property type="evidence" value="ECO:0007669"/>
    <property type="project" value="InterPro"/>
</dbReference>
<dbReference type="PANTHER" id="PTHR33365">
    <property type="entry name" value="YALI0B05434P"/>
    <property type="match status" value="1"/>
</dbReference>
<evidence type="ECO:0000313" key="2">
    <source>
        <dbReference type="EMBL" id="OAG11897.1"/>
    </source>
</evidence>
<evidence type="ECO:0008006" key="4">
    <source>
        <dbReference type="Google" id="ProtNLM"/>
    </source>
</evidence>
<dbReference type="InterPro" id="IPR021765">
    <property type="entry name" value="UstYa-like"/>
</dbReference>
<dbReference type="OrthoDB" id="3687641at2759"/>
<reference evidence="2 3" key="1">
    <citation type="submission" date="2016-05" db="EMBL/GenBank/DDBJ databases">
        <title>Comparative analysis of secretome profiles of manganese(II)-oxidizing ascomycete fungi.</title>
        <authorList>
            <consortium name="DOE Joint Genome Institute"/>
            <person name="Zeiner C.A."/>
            <person name="Purvine S.O."/>
            <person name="Zink E.M."/>
            <person name="Wu S."/>
            <person name="Pasa-Tolic L."/>
            <person name="Chaput D.L."/>
            <person name="Haridas S."/>
            <person name="Grigoriev I.V."/>
            <person name="Santelli C.M."/>
            <person name="Hansel C.M."/>
        </authorList>
    </citation>
    <scope>NUCLEOTIDE SEQUENCE [LARGE SCALE GENOMIC DNA]</scope>
    <source>
        <strain evidence="2 3">AP3s5-JAC2a</strain>
    </source>
</reference>
<dbReference type="AlphaFoldDB" id="A0A177CYH0"/>
<dbReference type="RefSeq" id="XP_018042262.1">
    <property type="nucleotide sequence ID" value="XM_018176009.1"/>
</dbReference>
<sequence length="207" mass="24176">MHEHTYEAPFFNSPYSIYRGPPSPEVDAAWEAIEYPAQMHFSREEIIKLGKDPEAAAKLPEEWGYGADRYFGVLDGQHLIHCVNLLRQWSHFDYYFPKYTPQSQAPPLASAHKDHCVAVLLEHLTCQPSLNVFTYYWMEGQPDPYPNFEINRKCQNHRDLLEWQREREVAPEFRELSFERPEGAKVRPADPRLAMVEGWVWNGSAPI</sequence>
<keyword evidence="3" id="KW-1185">Reference proteome</keyword>
<dbReference type="Pfam" id="PF11807">
    <property type="entry name" value="UstYa"/>
    <property type="match status" value="1"/>
</dbReference>
<proteinExistence type="inferred from homology"/>
<organism evidence="2 3">
    <name type="scientific">Paraphaeosphaeria sporulosa</name>
    <dbReference type="NCBI Taxonomy" id="1460663"/>
    <lineage>
        <taxon>Eukaryota</taxon>
        <taxon>Fungi</taxon>
        <taxon>Dikarya</taxon>
        <taxon>Ascomycota</taxon>
        <taxon>Pezizomycotina</taxon>
        <taxon>Dothideomycetes</taxon>
        <taxon>Pleosporomycetidae</taxon>
        <taxon>Pleosporales</taxon>
        <taxon>Massarineae</taxon>
        <taxon>Didymosphaeriaceae</taxon>
        <taxon>Paraphaeosphaeria</taxon>
    </lineage>
</organism>
<dbReference type="EMBL" id="KV441548">
    <property type="protein sequence ID" value="OAG11897.1"/>
    <property type="molecule type" value="Genomic_DNA"/>
</dbReference>
<protein>
    <recommendedName>
        <fullName evidence="4">Tat pathway signal sequence</fullName>
    </recommendedName>
</protein>
<accession>A0A177CYH0</accession>
<comment type="similarity">
    <text evidence="1">Belongs to the ustYa family.</text>
</comment>
<dbReference type="STRING" id="1460663.A0A177CYH0"/>
<gene>
    <name evidence="2" type="ORF">CC84DRAFT_1134048</name>
</gene>
<dbReference type="InParanoid" id="A0A177CYH0"/>
<dbReference type="GeneID" id="28759495"/>
<evidence type="ECO:0000256" key="1">
    <source>
        <dbReference type="ARBA" id="ARBA00035112"/>
    </source>
</evidence>
<evidence type="ECO:0000313" key="3">
    <source>
        <dbReference type="Proteomes" id="UP000077069"/>
    </source>
</evidence>
<dbReference type="PANTHER" id="PTHR33365:SF14">
    <property type="entry name" value="TAT PATHWAY SIGNAL SEQUENCE"/>
    <property type="match status" value="1"/>
</dbReference>
<dbReference type="Proteomes" id="UP000077069">
    <property type="component" value="Unassembled WGS sequence"/>
</dbReference>
<name>A0A177CYH0_9PLEO</name>